<protein>
    <submittedName>
        <fullName evidence="1">Uncharacterized protein</fullName>
    </submittedName>
</protein>
<comment type="caution">
    <text evidence="1">The sequence shown here is derived from an EMBL/GenBank/DDBJ whole genome shotgun (WGS) entry which is preliminary data.</text>
</comment>
<proteinExistence type="predicted"/>
<keyword evidence="2" id="KW-1185">Reference proteome</keyword>
<evidence type="ECO:0000313" key="1">
    <source>
        <dbReference type="EMBL" id="KAK0610782.1"/>
    </source>
</evidence>
<accession>A0AA39W9X9</accession>
<organism evidence="1 2">
    <name type="scientific">Immersiella caudata</name>
    <dbReference type="NCBI Taxonomy" id="314043"/>
    <lineage>
        <taxon>Eukaryota</taxon>
        <taxon>Fungi</taxon>
        <taxon>Dikarya</taxon>
        <taxon>Ascomycota</taxon>
        <taxon>Pezizomycotina</taxon>
        <taxon>Sordariomycetes</taxon>
        <taxon>Sordariomycetidae</taxon>
        <taxon>Sordariales</taxon>
        <taxon>Lasiosphaeriaceae</taxon>
        <taxon>Immersiella</taxon>
    </lineage>
</organism>
<dbReference type="Proteomes" id="UP001175000">
    <property type="component" value="Unassembled WGS sequence"/>
</dbReference>
<sequence length="52" mass="5999">MSRFFSTTARNFVRWLGYSKDKLPEDFQAAVERYAENGAVKKVGEIESIEIL</sequence>
<dbReference type="AlphaFoldDB" id="A0AA39W9X9"/>
<evidence type="ECO:0000313" key="2">
    <source>
        <dbReference type="Proteomes" id="UP001175000"/>
    </source>
</evidence>
<dbReference type="EMBL" id="JAULSU010000007">
    <property type="protein sequence ID" value="KAK0610782.1"/>
    <property type="molecule type" value="Genomic_DNA"/>
</dbReference>
<name>A0AA39W9X9_9PEZI</name>
<reference evidence="1" key="1">
    <citation type="submission" date="2023-06" db="EMBL/GenBank/DDBJ databases">
        <title>Genome-scale phylogeny and comparative genomics of the fungal order Sordariales.</title>
        <authorList>
            <consortium name="Lawrence Berkeley National Laboratory"/>
            <person name="Hensen N."/>
            <person name="Bonometti L."/>
            <person name="Westerberg I."/>
            <person name="Brannstrom I.O."/>
            <person name="Guillou S."/>
            <person name="Cros-Aarteil S."/>
            <person name="Calhoun S."/>
            <person name="Haridas S."/>
            <person name="Kuo A."/>
            <person name="Mondo S."/>
            <person name="Pangilinan J."/>
            <person name="Riley R."/>
            <person name="Labutti K."/>
            <person name="Andreopoulos B."/>
            <person name="Lipzen A."/>
            <person name="Chen C."/>
            <person name="Yanf M."/>
            <person name="Daum C."/>
            <person name="Ng V."/>
            <person name="Clum A."/>
            <person name="Steindorff A."/>
            <person name="Ohm R."/>
            <person name="Martin F."/>
            <person name="Silar P."/>
            <person name="Natvig D."/>
            <person name="Lalanne C."/>
            <person name="Gautier V."/>
            <person name="Ament-Velasquez S.L."/>
            <person name="Kruys A."/>
            <person name="Hutchinson M.I."/>
            <person name="Powell A.J."/>
            <person name="Barry K."/>
            <person name="Miller A.N."/>
            <person name="Grigoriev I.V."/>
            <person name="Debuchy R."/>
            <person name="Gladieux P."/>
            <person name="Thoren M.H."/>
            <person name="Johannesson H."/>
        </authorList>
    </citation>
    <scope>NUCLEOTIDE SEQUENCE</scope>
    <source>
        <strain evidence="1">CBS 606.72</strain>
    </source>
</reference>
<gene>
    <name evidence="1" type="ORF">B0T14DRAFT_570713</name>
</gene>